<feature type="compositionally biased region" description="Basic and acidic residues" evidence="1">
    <location>
        <begin position="26"/>
        <end position="36"/>
    </location>
</feature>
<accession>A0A2X2BW94</accession>
<evidence type="ECO:0000256" key="1">
    <source>
        <dbReference type="SAM" id="MobiDB-lite"/>
    </source>
</evidence>
<keyword evidence="2" id="KW-1133">Transmembrane helix</keyword>
<organism evidence="4 5">
    <name type="scientific">Pseudomonas luteola</name>
    <dbReference type="NCBI Taxonomy" id="47886"/>
    <lineage>
        <taxon>Bacteria</taxon>
        <taxon>Pseudomonadati</taxon>
        <taxon>Pseudomonadota</taxon>
        <taxon>Gammaproteobacteria</taxon>
        <taxon>Pseudomonadales</taxon>
        <taxon>Pseudomonadaceae</taxon>
        <taxon>Pseudomonas</taxon>
    </lineage>
</organism>
<protein>
    <submittedName>
        <fullName evidence="4">Uncharacterized protein</fullName>
    </submittedName>
</protein>
<keyword evidence="2" id="KW-0472">Membrane</keyword>
<feature type="transmembrane region" description="Helical" evidence="2">
    <location>
        <begin position="103"/>
        <end position="121"/>
    </location>
</feature>
<evidence type="ECO:0000256" key="2">
    <source>
        <dbReference type="SAM" id="Phobius"/>
    </source>
</evidence>
<evidence type="ECO:0000313" key="4">
    <source>
        <dbReference type="EMBL" id="SPY99957.1"/>
    </source>
</evidence>
<proteinExistence type="predicted"/>
<reference evidence="3 6" key="2">
    <citation type="submission" date="2020-11" db="EMBL/GenBank/DDBJ databases">
        <title>Enhanced detection system for hospital associated transmission using whole genome sequencing surveillance.</title>
        <authorList>
            <person name="Harrison L.H."/>
            <person name="Van Tyne D."/>
            <person name="Marsh J.W."/>
            <person name="Griffith M.P."/>
            <person name="Snyder D.J."/>
            <person name="Cooper V.S."/>
            <person name="Mustapha M."/>
        </authorList>
    </citation>
    <scope>NUCLEOTIDE SEQUENCE [LARGE SCALE GENOMIC DNA]</scope>
    <source>
        <strain evidence="3 6">PSB00013</strain>
    </source>
</reference>
<reference evidence="4 5" key="1">
    <citation type="submission" date="2018-06" db="EMBL/GenBank/DDBJ databases">
        <authorList>
            <consortium name="Pathogen Informatics"/>
            <person name="Doyle S."/>
        </authorList>
    </citation>
    <scope>NUCLEOTIDE SEQUENCE [LARGE SCALE GENOMIC DNA]</scope>
    <source>
        <strain evidence="4 5">NCTC11842</strain>
    </source>
</reference>
<evidence type="ECO:0000313" key="5">
    <source>
        <dbReference type="Proteomes" id="UP000250443"/>
    </source>
</evidence>
<evidence type="ECO:0000313" key="3">
    <source>
        <dbReference type="EMBL" id="MBH3440941.1"/>
    </source>
</evidence>
<keyword evidence="2" id="KW-0812">Transmembrane</keyword>
<feature type="transmembrane region" description="Helical" evidence="2">
    <location>
        <begin position="133"/>
        <end position="153"/>
    </location>
</feature>
<dbReference type="Proteomes" id="UP000638986">
    <property type="component" value="Unassembled WGS sequence"/>
</dbReference>
<dbReference type="EMBL" id="UAUF01000002">
    <property type="protein sequence ID" value="SPY99957.1"/>
    <property type="molecule type" value="Genomic_DNA"/>
</dbReference>
<dbReference type="RefSeq" id="WP_010799601.1">
    <property type="nucleotide sequence ID" value="NZ_JAAMQY010000010.1"/>
</dbReference>
<gene>
    <name evidence="3" type="ORF">I5Q09_19850</name>
    <name evidence="4" type="ORF">NCTC11842_00102</name>
</gene>
<name>A0A2X2BW94_PSELU</name>
<evidence type="ECO:0000313" key="6">
    <source>
        <dbReference type="Proteomes" id="UP000638986"/>
    </source>
</evidence>
<sequence length="185" mass="21195">MPQRDRPDTEIVPAADPPNTHPPKQRTAEPETKATEEKRLFDKTRKTFRFLLAIDAWKRQGQILAHRASFPLLRRVLAVERKNSRAIFQLDSIPINLLEKSKVGHLIIMAFMGPAFIWALITLTKGIAALVRYHVPFNTWLFYGVPLAIYTGFRLRSSFLAYNLFSEEISKRNTGKTCVSEGLKE</sequence>
<dbReference type="Proteomes" id="UP000250443">
    <property type="component" value="Unassembled WGS sequence"/>
</dbReference>
<feature type="region of interest" description="Disordered" evidence="1">
    <location>
        <begin position="1"/>
        <end position="36"/>
    </location>
</feature>
<dbReference type="AlphaFoldDB" id="A0A2X2BW94"/>
<dbReference type="EMBL" id="JADTXM010000015">
    <property type="protein sequence ID" value="MBH3440941.1"/>
    <property type="molecule type" value="Genomic_DNA"/>
</dbReference>